<reference evidence="2" key="2">
    <citation type="journal article" name="Front. Microbiol.">
        <title>Degradative Capacity of Two Strains of Rhodonia placenta: From Phenotype to Genotype.</title>
        <authorList>
            <person name="Kolle M."/>
            <person name="Horta M.A.C."/>
            <person name="Nowrousian M."/>
            <person name="Ohm R.A."/>
            <person name="Benz J.P."/>
            <person name="Pilgard A."/>
        </authorList>
    </citation>
    <scope>NUCLEOTIDE SEQUENCE</scope>
    <source>
        <strain evidence="2">FPRL280</strain>
    </source>
</reference>
<gene>
    <name evidence="2" type="ORF">IEO21_03854</name>
</gene>
<organism evidence="2 3">
    <name type="scientific">Rhodonia placenta</name>
    <dbReference type="NCBI Taxonomy" id="104341"/>
    <lineage>
        <taxon>Eukaryota</taxon>
        <taxon>Fungi</taxon>
        <taxon>Dikarya</taxon>
        <taxon>Basidiomycota</taxon>
        <taxon>Agaricomycotina</taxon>
        <taxon>Agaricomycetes</taxon>
        <taxon>Polyporales</taxon>
        <taxon>Adustoporiaceae</taxon>
        <taxon>Rhodonia</taxon>
    </lineage>
</organism>
<reference evidence="2" key="1">
    <citation type="submission" date="2020-11" db="EMBL/GenBank/DDBJ databases">
        <authorList>
            <person name="Koelle M."/>
            <person name="Horta M.A.C."/>
            <person name="Nowrousian M."/>
            <person name="Ohm R.A."/>
            <person name="Benz P."/>
            <person name="Pilgard A."/>
        </authorList>
    </citation>
    <scope>NUCLEOTIDE SEQUENCE</scope>
    <source>
        <strain evidence="2">FPRL280</strain>
    </source>
</reference>
<evidence type="ECO:0000256" key="1">
    <source>
        <dbReference type="SAM" id="MobiDB-lite"/>
    </source>
</evidence>
<sequence>MSRLVRIVPAVPPILAFHKFGNSRTKLVDAESEDIILQARTSLYLFIGGECHICGVLPVRAAFSQNENAVTHKAAQVAQHNNSSHQHTQPGGTFASSRKPLRRTWRTQDLRVLYSEKCNTGRDPMRFLSKPRGGDSDDEI</sequence>
<dbReference type="Proteomes" id="UP000639403">
    <property type="component" value="Unassembled WGS sequence"/>
</dbReference>
<evidence type="ECO:0000313" key="2">
    <source>
        <dbReference type="EMBL" id="KAF9816774.1"/>
    </source>
</evidence>
<protein>
    <submittedName>
        <fullName evidence="2">Uncharacterized protein</fullName>
    </submittedName>
</protein>
<name>A0A8H7P4V8_9APHY</name>
<feature type="compositionally biased region" description="Polar residues" evidence="1">
    <location>
        <begin position="79"/>
        <end position="96"/>
    </location>
</feature>
<evidence type="ECO:0000313" key="3">
    <source>
        <dbReference type="Proteomes" id="UP000639403"/>
    </source>
</evidence>
<proteinExistence type="predicted"/>
<dbReference type="AlphaFoldDB" id="A0A8H7P4V8"/>
<accession>A0A8H7P4V8</accession>
<dbReference type="EMBL" id="JADOXO010000052">
    <property type="protein sequence ID" value="KAF9816774.1"/>
    <property type="molecule type" value="Genomic_DNA"/>
</dbReference>
<comment type="caution">
    <text evidence="2">The sequence shown here is derived from an EMBL/GenBank/DDBJ whole genome shotgun (WGS) entry which is preliminary data.</text>
</comment>
<feature type="region of interest" description="Disordered" evidence="1">
    <location>
        <begin position="79"/>
        <end position="102"/>
    </location>
</feature>